<comment type="caution">
    <text evidence="1">The sequence shown here is derived from an EMBL/GenBank/DDBJ whole genome shotgun (WGS) entry which is preliminary data.</text>
</comment>
<gene>
    <name evidence="1" type="ORF">DCO56_00810</name>
</gene>
<evidence type="ECO:0000313" key="2">
    <source>
        <dbReference type="Proteomes" id="UP000250831"/>
    </source>
</evidence>
<protein>
    <submittedName>
        <fullName evidence="1">Uncharacterized protein</fullName>
    </submittedName>
</protein>
<reference evidence="1 2" key="1">
    <citation type="submission" date="2018-04" db="EMBL/GenBank/DDBJ databases">
        <title>Sphingobacterium sp. M46 Genome.</title>
        <authorList>
            <person name="Cheng J."/>
            <person name="Li Y."/>
        </authorList>
    </citation>
    <scope>NUCLEOTIDE SEQUENCE [LARGE SCALE GENOMIC DNA]</scope>
    <source>
        <strain evidence="1 2">M46</strain>
    </source>
</reference>
<evidence type="ECO:0000313" key="1">
    <source>
        <dbReference type="EMBL" id="PUV25564.1"/>
    </source>
</evidence>
<sequence length="60" mass="6863">MNEVIESFVEPCEGEGKASPFQFRSAAMNPFSDFSCICFKKCCKKYKEGKRCKKCPGRKK</sequence>
<dbReference type="AlphaFoldDB" id="A0A363NXM6"/>
<dbReference type="OrthoDB" id="714403at2"/>
<accession>A0A363NXM6</accession>
<keyword evidence="2" id="KW-1185">Reference proteome</keyword>
<dbReference type="EMBL" id="QCXX01000001">
    <property type="protein sequence ID" value="PUV25564.1"/>
    <property type="molecule type" value="Genomic_DNA"/>
</dbReference>
<organism evidence="1 2">
    <name type="scientific">Sphingobacterium athyrii</name>
    <dbReference type="NCBI Taxonomy" id="2152717"/>
    <lineage>
        <taxon>Bacteria</taxon>
        <taxon>Pseudomonadati</taxon>
        <taxon>Bacteroidota</taxon>
        <taxon>Sphingobacteriia</taxon>
        <taxon>Sphingobacteriales</taxon>
        <taxon>Sphingobacteriaceae</taxon>
        <taxon>Sphingobacterium</taxon>
    </lineage>
</organism>
<proteinExistence type="predicted"/>
<dbReference type="Proteomes" id="UP000250831">
    <property type="component" value="Unassembled WGS sequence"/>
</dbReference>
<name>A0A363NXM6_9SPHI</name>